<reference evidence="1 2" key="1">
    <citation type="journal article" date="2016" name="Nat. Commun.">
        <title>Thousands of microbial genomes shed light on interconnected biogeochemical processes in an aquifer system.</title>
        <authorList>
            <person name="Anantharaman K."/>
            <person name="Brown C.T."/>
            <person name="Hug L.A."/>
            <person name="Sharon I."/>
            <person name="Castelle C.J."/>
            <person name="Probst A.J."/>
            <person name="Thomas B.C."/>
            <person name="Singh A."/>
            <person name="Wilkins M.J."/>
            <person name="Karaoz U."/>
            <person name="Brodie E.L."/>
            <person name="Williams K.H."/>
            <person name="Hubbard S.S."/>
            <person name="Banfield J.F."/>
        </authorList>
    </citation>
    <scope>NUCLEOTIDE SEQUENCE [LARGE SCALE GENOMIC DNA]</scope>
</reference>
<gene>
    <name evidence="1" type="ORF">A3A96_02300</name>
</gene>
<name>A0A1G2TYF2_9BACT</name>
<evidence type="ECO:0000313" key="2">
    <source>
        <dbReference type="Proteomes" id="UP000177707"/>
    </source>
</evidence>
<dbReference type="AlphaFoldDB" id="A0A1G2TYF2"/>
<sequence>MPMYELICDHPQSRGRSEQTHQFKAKNDNRALTHVKKHVTDSKTHPYSDTDLSFRYCRPKKLFEVVRREIKM</sequence>
<accession>A0A1G2TYF2</accession>
<dbReference type="EMBL" id="MHWB01000005">
    <property type="protein sequence ID" value="OHB02264.1"/>
    <property type="molecule type" value="Genomic_DNA"/>
</dbReference>
<protein>
    <submittedName>
        <fullName evidence="1">Uncharacterized protein</fullName>
    </submittedName>
</protein>
<organism evidence="1 2">
    <name type="scientific">Candidatus Zambryskibacteria bacterium RIFCSPLOWO2_01_FULL_39_39</name>
    <dbReference type="NCBI Taxonomy" id="1802758"/>
    <lineage>
        <taxon>Bacteria</taxon>
        <taxon>Candidatus Zambryskiibacteriota</taxon>
    </lineage>
</organism>
<evidence type="ECO:0000313" key="1">
    <source>
        <dbReference type="EMBL" id="OHB02264.1"/>
    </source>
</evidence>
<proteinExistence type="predicted"/>
<dbReference type="Proteomes" id="UP000177707">
    <property type="component" value="Unassembled WGS sequence"/>
</dbReference>
<comment type="caution">
    <text evidence="1">The sequence shown here is derived from an EMBL/GenBank/DDBJ whole genome shotgun (WGS) entry which is preliminary data.</text>
</comment>